<dbReference type="InterPro" id="IPR043429">
    <property type="entry name" value="ArtM/GltK/GlnP/TcyL/YhdX-like"/>
</dbReference>
<evidence type="ECO:0000313" key="11">
    <source>
        <dbReference type="EMBL" id="RKQ73144.1"/>
    </source>
</evidence>
<dbReference type="InterPro" id="IPR035906">
    <property type="entry name" value="MetI-like_sf"/>
</dbReference>
<dbReference type="SUPFAM" id="SSF161098">
    <property type="entry name" value="MetI-like"/>
    <property type="match status" value="2"/>
</dbReference>
<feature type="transmembrane region" description="Helical" evidence="9">
    <location>
        <begin position="138"/>
        <end position="156"/>
    </location>
</feature>
<dbReference type="PANTHER" id="PTHR30614:SF37">
    <property type="entry name" value="AMINO-ACID ABC TRANSPORTER PERMEASE PROTEIN YHDX-RELATED"/>
    <property type="match status" value="1"/>
</dbReference>
<keyword evidence="5 9" id="KW-0812">Transmembrane</keyword>
<evidence type="ECO:0000256" key="1">
    <source>
        <dbReference type="ARBA" id="ARBA00004429"/>
    </source>
</evidence>
<dbReference type="Proteomes" id="UP000277424">
    <property type="component" value="Unassembled WGS sequence"/>
</dbReference>
<proteinExistence type="inferred from homology"/>
<evidence type="ECO:0000256" key="4">
    <source>
        <dbReference type="ARBA" id="ARBA00022475"/>
    </source>
</evidence>
<dbReference type="NCBIfam" id="TIGR01726">
    <property type="entry name" value="HEQRo_perm_3TM"/>
    <property type="match status" value="1"/>
</dbReference>
<keyword evidence="6" id="KW-0029">Amino-acid transport</keyword>
<feature type="transmembrane region" description="Helical" evidence="9">
    <location>
        <begin position="27"/>
        <end position="45"/>
    </location>
</feature>
<name>A0A420WQ30_9PROT</name>
<evidence type="ECO:0000256" key="5">
    <source>
        <dbReference type="ARBA" id="ARBA00022692"/>
    </source>
</evidence>
<feature type="transmembrane region" description="Helical" evidence="9">
    <location>
        <begin position="57"/>
        <end position="77"/>
    </location>
</feature>
<dbReference type="InterPro" id="IPR000515">
    <property type="entry name" value="MetI-like"/>
</dbReference>
<dbReference type="GO" id="GO:0006865">
    <property type="term" value="P:amino acid transport"/>
    <property type="evidence" value="ECO:0007669"/>
    <property type="project" value="UniProtKB-KW"/>
</dbReference>
<evidence type="ECO:0000313" key="12">
    <source>
        <dbReference type="Proteomes" id="UP000277424"/>
    </source>
</evidence>
<feature type="transmembrane region" description="Helical" evidence="9">
    <location>
        <begin position="219"/>
        <end position="242"/>
    </location>
</feature>
<keyword evidence="3 9" id="KW-0813">Transport</keyword>
<dbReference type="PANTHER" id="PTHR30614">
    <property type="entry name" value="MEMBRANE COMPONENT OF AMINO ACID ABC TRANSPORTER"/>
    <property type="match status" value="1"/>
</dbReference>
<dbReference type="EMBL" id="RBIG01000001">
    <property type="protein sequence ID" value="RKQ73144.1"/>
    <property type="molecule type" value="Genomic_DNA"/>
</dbReference>
<dbReference type="RefSeq" id="WP_183077857.1">
    <property type="nucleotide sequence ID" value="NZ_RBIG01000001.1"/>
</dbReference>
<gene>
    <name evidence="11" type="ORF">BCL74_0921</name>
</gene>
<keyword evidence="4" id="KW-1003">Cell membrane</keyword>
<evidence type="ECO:0000256" key="8">
    <source>
        <dbReference type="ARBA" id="ARBA00023136"/>
    </source>
</evidence>
<dbReference type="GO" id="GO:0022857">
    <property type="term" value="F:transmembrane transporter activity"/>
    <property type="evidence" value="ECO:0007669"/>
    <property type="project" value="InterPro"/>
</dbReference>
<comment type="similarity">
    <text evidence="2">Belongs to the binding-protein-dependent transport system permease family. HisMQ subfamily.</text>
</comment>
<evidence type="ECO:0000256" key="3">
    <source>
        <dbReference type="ARBA" id="ARBA00022448"/>
    </source>
</evidence>
<evidence type="ECO:0000259" key="10">
    <source>
        <dbReference type="PROSITE" id="PS50928"/>
    </source>
</evidence>
<dbReference type="Pfam" id="PF00528">
    <property type="entry name" value="BPD_transp_1"/>
    <property type="match status" value="1"/>
</dbReference>
<comment type="caution">
    <text evidence="11">The sequence shown here is derived from an EMBL/GenBank/DDBJ whole genome shotgun (WGS) entry which is preliminary data.</text>
</comment>
<reference evidence="11 12" key="1">
    <citation type="submission" date="2018-10" db="EMBL/GenBank/DDBJ databases">
        <title>Comparative analysis of microorganisms from saline springs in Andes Mountain Range, Colombia.</title>
        <authorList>
            <person name="Rubin E."/>
        </authorList>
    </citation>
    <scope>NUCLEOTIDE SEQUENCE [LARGE SCALE GENOMIC DNA]</scope>
    <source>
        <strain evidence="11 12">USBA 36</strain>
    </source>
</reference>
<dbReference type="PROSITE" id="PS50928">
    <property type="entry name" value="ABC_TM1"/>
    <property type="match status" value="1"/>
</dbReference>
<feature type="transmembrane region" description="Helical" evidence="9">
    <location>
        <begin position="97"/>
        <end position="117"/>
    </location>
</feature>
<comment type="subcellular location">
    <subcellularLocation>
        <location evidence="1">Cell inner membrane</location>
        <topology evidence="1">Multi-pass membrane protein</topology>
    </subcellularLocation>
    <subcellularLocation>
        <location evidence="9">Cell membrane</location>
        <topology evidence="9">Multi-pass membrane protein</topology>
    </subcellularLocation>
</comment>
<feature type="transmembrane region" description="Helical" evidence="9">
    <location>
        <begin position="262"/>
        <end position="282"/>
    </location>
</feature>
<dbReference type="GO" id="GO:0043190">
    <property type="term" value="C:ATP-binding cassette (ABC) transporter complex"/>
    <property type="evidence" value="ECO:0007669"/>
    <property type="project" value="InterPro"/>
</dbReference>
<evidence type="ECO:0000256" key="7">
    <source>
        <dbReference type="ARBA" id="ARBA00022989"/>
    </source>
</evidence>
<evidence type="ECO:0000256" key="9">
    <source>
        <dbReference type="RuleBase" id="RU363032"/>
    </source>
</evidence>
<sequence length="398" mass="43862">MAMLEKGSPARETSFASMVNDERYRSVFYQIVAFALIVWCAWFLFTTTSHNLATRGMSSGFDFLGNTAGFAIAWHIIPYEPSDTYGRVYLVGITNTLIVSVVAIFFTTILGFVVGILRLSSNWLIAKLAAWYVEILRNTPLLLQILFWYLAVFSILPRPRDSLNIFGVFELNNRGFYMPSPLPGDLFWVTVLALLVAIVATIALAHHSNRKQASTGQRIPVLWPSLGMIIVLPLLVFIVTGAPLSFDYPVLQGFNFTGGTSVPPAFCSLLIALVVYHSAFIAENVRAGIQSVSHGQTEASYSLGLRPGLTVRLIVIPQAMRAIVPPLISVWMNVVKNSSLAVAIGFPDLVSVFMQTSLNQSGYAIEIVAMVMLFYMTVSLTISAALNVYNKSVQLKER</sequence>
<feature type="transmembrane region" description="Helical" evidence="9">
    <location>
        <begin position="322"/>
        <end position="347"/>
    </location>
</feature>
<evidence type="ECO:0000256" key="2">
    <source>
        <dbReference type="ARBA" id="ARBA00010072"/>
    </source>
</evidence>
<dbReference type="CDD" id="cd06261">
    <property type="entry name" value="TM_PBP2"/>
    <property type="match status" value="1"/>
</dbReference>
<evidence type="ECO:0000256" key="6">
    <source>
        <dbReference type="ARBA" id="ARBA00022970"/>
    </source>
</evidence>
<feature type="domain" description="ABC transmembrane type-1" evidence="10">
    <location>
        <begin position="93"/>
        <end position="386"/>
    </location>
</feature>
<keyword evidence="7 9" id="KW-1133">Transmembrane helix</keyword>
<dbReference type="AlphaFoldDB" id="A0A420WQ30"/>
<feature type="transmembrane region" description="Helical" evidence="9">
    <location>
        <begin position="186"/>
        <end position="207"/>
    </location>
</feature>
<feature type="transmembrane region" description="Helical" evidence="9">
    <location>
        <begin position="367"/>
        <end position="389"/>
    </location>
</feature>
<keyword evidence="8 9" id="KW-0472">Membrane</keyword>
<dbReference type="InterPro" id="IPR010065">
    <property type="entry name" value="AA_ABC_transptr_permease_3TM"/>
</dbReference>
<organism evidence="11 12">
    <name type="scientific">Oceanibaculum indicum</name>
    <dbReference type="NCBI Taxonomy" id="526216"/>
    <lineage>
        <taxon>Bacteria</taxon>
        <taxon>Pseudomonadati</taxon>
        <taxon>Pseudomonadota</taxon>
        <taxon>Alphaproteobacteria</taxon>
        <taxon>Rhodospirillales</taxon>
        <taxon>Oceanibaculaceae</taxon>
        <taxon>Oceanibaculum</taxon>
    </lineage>
</organism>
<accession>A0A420WQ30</accession>
<protein>
    <submittedName>
        <fullName evidence="11">General L-amino acid transport system permease protein</fullName>
    </submittedName>
</protein>
<dbReference type="Gene3D" id="1.10.3720.10">
    <property type="entry name" value="MetI-like"/>
    <property type="match status" value="2"/>
</dbReference>